<reference evidence="1" key="1">
    <citation type="submission" date="2015-07" db="EMBL/GenBank/DDBJ databases">
        <title>MeaNS - Measles Nucleotide Surveillance Program.</title>
        <authorList>
            <person name="Tran T."/>
            <person name="Druce J."/>
        </authorList>
    </citation>
    <scope>NUCLEOTIDE SEQUENCE</scope>
    <source>
        <strain evidence="1">UCB-OBI-ISO-001</strain>
        <tissue evidence="1">Gonad</tissue>
    </source>
</reference>
<proteinExistence type="predicted"/>
<organism evidence="1">
    <name type="scientific">Octopus bimaculoides</name>
    <name type="common">California two-spotted octopus</name>
    <dbReference type="NCBI Taxonomy" id="37653"/>
    <lineage>
        <taxon>Eukaryota</taxon>
        <taxon>Metazoa</taxon>
        <taxon>Spiralia</taxon>
        <taxon>Lophotrochozoa</taxon>
        <taxon>Mollusca</taxon>
        <taxon>Cephalopoda</taxon>
        <taxon>Coleoidea</taxon>
        <taxon>Octopodiformes</taxon>
        <taxon>Octopoda</taxon>
        <taxon>Incirrata</taxon>
        <taxon>Octopodidae</taxon>
        <taxon>Octopus</taxon>
    </lineage>
</organism>
<evidence type="ECO:0000313" key="1">
    <source>
        <dbReference type="EMBL" id="KOF88322.1"/>
    </source>
</evidence>
<name>A0A0L8HGG3_OCTBM</name>
<sequence length="79" mass="8484">MHGRNPVGKHGCEQQLRPCAVLPPLLLLLPPSSPSTAAARFPLSLQLLQQLLLLPRPLKTSFVKCGGGQGIKQSKSMMT</sequence>
<gene>
    <name evidence="1" type="ORF">OCBIM_22015033mg</name>
</gene>
<dbReference type="EMBL" id="KQ418194">
    <property type="protein sequence ID" value="KOF88322.1"/>
    <property type="molecule type" value="Genomic_DNA"/>
</dbReference>
<protein>
    <submittedName>
        <fullName evidence="1">Uncharacterized protein</fullName>
    </submittedName>
</protein>
<accession>A0A0L8HGG3</accession>
<dbReference type="AlphaFoldDB" id="A0A0L8HGG3"/>